<organism evidence="1">
    <name type="scientific">Salmonella enterica subsp. enterica serovar Javiana</name>
    <dbReference type="NCBI Taxonomy" id="363569"/>
    <lineage>
        <taxon>Bacteria</taxon>
        <taxon>Pseudomonadati</taxon>
        <taxon>Pseudomonadota</taxon>
        <taxon>Gammaproteobacteria</taxon>
        <taxon>Enterobacterales</taxon>
        <taxon>Enterobacteriaceae</taxon>
        <taxon>Salmonella</taxon>
    </lineage>
</organism>
<protein>
    <recommendedName>
        <fullName evidence="2">Integrase catalytic domain-containing protein</fullName>
    </recommendedName>
</protein>
<sequence length="61" mass="7422">MFTCLLLRRLNTTEPYNERRPHSTPGYRSPREYLRQLTRHGLSDKKRSEIQSCLLKIYYSF</sequence>
<proteinExistence type="predicted"/>
<evidence type="ECO:0008006" key="2">
    <source>
        <dbReference type="Google" id="ProtNLM"/>
    </source>
</evidence>
<dbReference type="AlphaFoldDB" id="A0A607KL34"/>
<reference evidence="1" key="1">
    <citation type="journal article" date="2018" name="Genome Biol.">
        <title>SKESA: strategic k-mer extension for scrupulous assemblies.</title>
        <authorList>
            <person name="Souvorov A."/>
            <person name="Agarwala R."/>
            <person name="Lipman D.J."/>
        </authorList>
    </citation>
    <scope>NUCLEOTIDE SEQUENCE</scope>
    <source>
        <strain evidence="1">13-1023</strain>
    </source>
</reference>
<accession>A0A607KL34</accession>
<name>A0A607KL34_SALET</name>
<comment type="caution">
    <text evidence="1">The sequence shown here is derived from an EMBL/GenBank/DDBJ whole genome shotgun (WGS) entry which is preliminary data.</text>
</comment>
<dbReference type="EMBL" id="DAAMJC010000027">
    <property type="protein sequence ID" value="HAC6868132.1"/>
    <property type="molecule type" value="Genomic_DNA"/>
</dbReference>
<gene>
    <name evidence="1" type="ORF">G0D54_23830</name>
</gene>
<evidence type="ECO:0000313" key="1">
    <source>
        <dbReference type="EMBL" id="HAC6868132.1"/>
    </source>
</evidence>
<reference evidence="1" key="2">
    <citation type="submission" date="2018-07" db="EMBL/GenBank/DDBJ databases">
        <authorList>
            <consortium name="NCBI Pathogen Detection Project"/>
        </authorList>
    </citation>
    <scope>NUCLEOTIDE SEQUENCE</scope>
    <source>
        <strain evidence="1">13-1023</strain>
    </source>
</reference>